<dbReference type="PROSITE" id="PS00211">
    <property type="entry name" value="ABC_TRANSPORTER_1"/>
    <property type="match status" value="1"/>
</dbReference>
<evidence type="ECO:0000256" key="4">
    <source>
        <dbReference type="ARBA" id="ARBA00022741"/>
    </source>
</evidence>
<feature type="domain" description="ABC transmembrane type-1" evidence="11">
    <location>
        <begin position="140"/>
        <end position="406"/>
    </location>
</feature>
<evidence type="ECO:0000256" key="8">
    <source>
        <dbReference type="SAM" id="MobiDB-lite"/>
    </source>
</evidence>
<dbReference type="Pfam" id="PF00005">
    <property type="entry name" value="ABC_tran"/>
    <property type="match status" value="2"/>
</dbReference>
<reference evidence="12" key="1">
    <citation type="journal article" date="2012" name="PLoS Genet.">
        <title>Comparative analysis of the genomes of two field isolates of the rice blast fungus Magnaporthe oryzae.</title>
        <authorList>
            <person name="Xue M."/>
            <person name="Yang J."/>
            <person name="Li Z."/>
            <person name="Hu S."/>
            <person name="Yao N."/>
            <person name="Dean R.A."/>
            <person name="Zhao W."/>
            <person name="Shen M."/>
            <person name="Zhang H."/>
            <person name="Li C."/>
            <person name="Liu L."/>
            <person name="Cao L."/>
            <person name="Xu X."/>
            <person name="Xing Y."/>
            <person name="Hsiang T."/>
            <person name="Zhang Z."/>
            <person name="Xu J.R."/>
            <person name="Peng Y.L."/>
        </authorList>
    </citation>
    <scope>NUCLEOTIDE SEQUENCE</scope>
    <source>
        <strain evidence="12">Y34</strain>
    </source>
</reference>
<feature type="transmembrane region" description="Helical" evidence="9">
    <location>
        <begin position="768"/>
        <end position="793"/>
    </location>
</feature>
<organism evidence="12">
    <name type="scientific">Pyricularia oryzae (strain Y34)</name>
    <name type="common">Rice blast fungus</name>
    <name type="synonym">Magnaporthe oryzae</name>
    <dbReference type="NCBI Taxonomy" id="1143189"/>
    <lineage>
        <taxon>Eukaryota</taxon>
        <taxon>Fungi</taxon>
        <taxon>Dikarya</taxon>
        <taxon>Ascomycota</taxon>
        <taxon>Pezizomycotina</taxon>
        <taxon>Sordariomycetes</taxon>
        <taxon>Sordariomycetidae</taxon>
        <taxon>Magnaporthales</taxon>
        <taxon>Pyriculariaceae</taxon>
        <taxon>Pyricularia</taxon>
    </lineage>
</organism>
<feature type="domain" description="ABC transmembrane type-1" evidence="11">
    <location>
        <begin position="769"/>
        <end position="1064"/>
    </location>
</feature>
<evidence type="ECO:0000313" key="12">
    <source>
        <dbReference type="EMBL" id="ELQ33675.1"/>
    </source>
</evidence>
<dbReference type="GO" id="GO:0016887">
    <property type="term" value="F:ATP hydrolysis activity"/>
    <property type="evidence" value="ECO:0007669"/>
    <property type="project" value="InterPro"/>
</dbReference>
<keyword evidence="3 9" id="KW-0812">Transmembrane</keyword>
<keyword evidence="6 9" id="KW-1133">Transmembrane helix</keyword>
<dbReference type="InterPro" id="IPR027417">
    <property type="entry name" value="P-loop_NTPase"/>
</dbReference>
<dbReference type="InterPro" id="IPR036640">
    <property type="entry name" value="ABC1_TM_sf"/>
</dbReference>
<sequence length="1401" mass="151735">MKFLSSHAARFAQFVVCVHSRFEATQARYAWLSGNSDGGIDGGSEGRPGTSLSTEEHISIDPPLYYISPFQSWAGRLASRVYNNDGVLEDAWLPRFSRDSSSLRRTFLPLLAAAGQSNFWSCWRILWAFSNQFEVGGMIALGFFLEAVTGLASLLAPWLLHKLLAEPRSASLATWLVMATLASTLAGRTRDQVTRTHAVWTETGLRTTILAKALRLSPTASAHLSPARIISISTVDVDMIALYVQRLHDIWSAPAQILAIAALTTRVMGVWPAVCALATMALLFIVQGRASIMFRDGIKEYVLRNDTRLSALRLVITRFAAVKALAVEPVFRRLVEDARAAQLDALRKYLVAGFSIFTSVSQTVPGLVACAAFFVYWAQGHEVTPQVVFPALAYFNLLYQPVFSASLALSRQFSVRPSLARIAELLGSDEFDDLQATNEIPSPSPPELADPSDTKQDKPIAAVKFTNATFAFLGNNPEDVTSAPVSIDAENDRDAGEQSAFLLRDISRGSLFEVGHMNIPAQQLTLVIGPTGSGKSSLLLSILGELPLWRGKLRRPAVRSMAYAAQESFVLSGSLRENVCLGSKAPFNAAHYYSTIRKTGLDIDFAGCPGGAEGTVISEEGGNLSGGQKARIGLARALYADADLLLLDDPLAAVDAKVRRMLFDAVRAEARQGKHQARVVWSGSREAFMQDVKLRSAYMSLNSQEYEHGQIADDQNRMISSPTTHALGRDVTHEDTICLVAKEERAVGAIKWSVLTFYARSAGGFRQALGVFAMVSLLTVVRIMNQYWFVWWLDQTMGLSQPTYMAVYAMLILVQSALIAALGLILVQGSIYASQRIHQRIVHNLLQVPMAYIQSQPTGRVLNRMAADVESLDIKIMNAIDGLVAAATSLVSSLVLVAASGTFMFIALLPFITGMVFYLQRFRVGAREVQRTASLLASPVVSVLSESLSHPSSVRAYAPTAIPFLRDRHAAALDALAAARLTRRSLDTWVTLRAEMAATAVLAIVALLACLGALADDDENASSSSHSQSRAGLALGVASALARNVYLLAWSATDLEIQMNSAERLMVYHSEISPETPTGDLKLARRTLLAAIGPGPKGQFRHNLNLRDVFLRYPSRDAPALDGVTLSIPAGQRLGILGRSGSGKSTLLSILARLVTLTAGTITLGGVDISTVPPPVLRTVVHTLPQEPFIFPGTVRLNLDPEGKHTDEELLDVLEACRLRTILVDRFGPGDEKAEVGILDRELGQSASELSAGQRQLLCAARVLLAKPPVLLVDEAACARSFASVKKSPILTSISPIMSAAANIDFAGDAQLQHALRWLLPESTTLVVVAHRAASLAWMDRVVTMRAGTVVENGTPLDLLQDSTSYFASMILEDGKVALRNALQVAKESRRTGRKTTTVKC</sequence>
<evidence type="ECO:0000256" key="3">
    <source>
        <dbReference type="ARBA" id="ARBA00022692"/>
    </source>
</evidence>
<keyword evidence="2" id="KW-0813">Transport</keyword>
<dbReference type="EMBL" id="JH793857">
    <property type="protein sequence ID" value="ELQ33675.1"/>
    <property type="molecule type" value="Genomic_DNA"/>
</dbReference>
<evidence type="ECO:0000256" key="7">
    <source>
        <dbReference type="ARBA" id="ARBA00023136"/>
    </source>
</evidence>
<dbReference type="PANTHER" id="PTHR24223:SF399">
    <property type="entry name" value="ABC TRANSPORTER ATNG"/>
    <property type="match status" value="1"/>
</dbReference>
<dbReference type="GO" id="GO:0005524">
    <property type="term" value="F:ATP binding"/>
    <property type="evidence" value="ECO:0007669"/>
    <property type="project" value="UniProtKB-KW"/>
</dbReference>
<keyword evidence="4" id="KW-0547">Nucleotide-binding</keyword>
<comment type="subcellular location">
    <subcellularLocation>
        <location evidence="1">Membrane</location>
    </subcellularLocation>
</comment>
<accession>A0AA97NP08</accession>
<feature type="transmembrane region" description="Helical" evidence="9">
    <location>
        <begin position="349"/>
        <end position="376"/>
    </location>
</feature>
<dbReference type="GO" id="GO:0016020">
    <property type="term" value="C:membrane"/>
    <property type="evidence" value="ECO:0007669"/>
    <property type="project" value="UniProtKB-SubCell"/>
</dbReference>
<dbReference type="PROSITE" id="PS50893">
    <property type="entry name" value="ABC_TRANSPORTER_2"/>
    <property type="match status" value="2"/>
</dbReference>
<keyword evidence="5 12" id="KW-0067">ATP-binding</keyword>
<dbReference type="PANTHER" id="PTHR24223">
    <property type="entry name" value="ATP-BINDING CASSETTE SUB-FAMILY C"/>
    <property type="match status" value="1"/>
</dbReference>
<dbReference type="InterPro" id="IPR011527">
    <property type="entry name" value="ABC1_TM_dom"/>
</dbReference>
<evidence type="ECO:0000256" key="1">
    <source>
        <dbReference type="ARBA" id="ARBA00004370"/>
    </source>
</evidence>
<evidence type="ECO:0000256" key="2">
    <source>
        <dbReference type="ARBA" id="ARBA00022448"/>
    </source>
</evidence>
<dbReference type="GO" id="GO:0140359">
    <property type="term" value="F:ABC-type transporter activity"/>
    <property type="evidence" value="ECO:0007669"/>
    <property type="project" value="InterPro"/>
</dbReference>
<dbReference type="PROSITE" id="PS50929">
    <property type="entry name" value="ABC_TM1F"/>
    <property type="match status" value="2"/>
</dbReference>
<feature type="domain" description="ABC transporter" evidence="10">
    <location>
        <begin position="1104"/>
        <end position="1372"/>
    </location>
</feature>
<protein>
    <submittedName>
        <fullName evidence="12">Spermidine/putrescine import ATP-binding protein potA</fullName>
    </submittedName>
</protein>
<proteinExistence type="predicted"/>
<dbReference type="Pfam" id="PF00664">
    <property type="entry name" value="ABC_membrane"/>
    <property type="match status" value="2"/>
</dbReference>
<evidence type="ECO:0000259" key="10">
    <source>
        <dbReference type="PROSITE" id="PS50893"/>
    </source>
</evidence>
<dbReference type="SUPFAM" id="SSF52540">
    <property type="entry name" value="P-loop containing nucleoside triphosphate hydrolases"/>
    <property type="match status" value="2"/>
</dbReference>
<dbReference type="InterPro" id="IPR017871">
    <property type="entry name" value="ABC_transporter-like_CS"/>
</dbReference>
<evidence type="ECO:0000256" key="5">
    <source>
        <dbReference type="ARBA" id="ARBA00022840"/>
    </source>
</evidence>
<dbReference type="InterPro" id="IPR003593">
    <property type="entry name" value="AAA+_ATPase"/>
</dbReference>
<feature type="region of interest" description="Disordered" evidence="8">
    <location>
        <begin position="434"/>
        <end position="455"/>
    </location>
</feature>
<feature type="transmembrane region" description="Helical" evidence="9">
    <location>
        <begin position="268"/>
        <end position="286"/>
    </location>
</feature>
<name>A0AA97NP08_PYRO3</name>
<feature type="transmembrane region" description="Helical" evidence="9">
    <location>
        <begin position="805"/>
        <end position="827"/>
    </location>
</feature>
<keyword evidence="7 9" id="KW-0472">Membrane</keyword>
<dbReference type="SMART" id="SM00382">
    <property type="entry name" value="AAA"/>
    <property type="match status" value="2"/>
</dbReference>
<evidence type="ECO:0000256" key="9">
    <source>
        <dbReference type="SAM" id="Phobius"/>
    </source>
</evidence>
<feature type="transmembrane region" description="Helical" evidence="9">
    <location>
        <begin position="388"/>
        <end position="409"/>
    </location>
</feature>
<dbReference type="Gene3D" id="3.40.50.300">
    <property type="entry name" value="P-loop containing nucleotide triphosphate hydrolases"/>
    <property type="match status" value="2"/>
</dbReference>
<evidence type="ECO:0000259" key="11">
    <source>
        <dbReference type="PROSITE" id="PS50929"/>
    </source>
</evidence>
<dbReference type="SUPFAM" id="SSF90123">
    <property type="entry name" value="ABC transporter transmembrane region"/>
    <property type="match status" value="2"/>
</dbReference>
<evidence type="ECO:0000256" key="6">
    <source>
        <dbReference type="ARBA" id="ARBA00022989"/>
    </source>
</evidence>
<gene>
    <name evidence="12" type="ORF">OOU_Y34scaffold00905g1</name>
</gene>
<dbReference type="InterPro" id="IPR050173">
    <property type="entry name" value="ABC_transporter_C-like"/>
</dbReference>
<dbReference type="Gene3D" id="1.20.1560.10">
    <property type="entry name" value="ABC transporter type 1, transmembrane domain"/>
    <property type="match status" value="2"/>
</dbReference>
<feature type="domain" description="ABC transporter" evidence="10">
    <location>
        <begin position="497"/>
        <end position="727"/>
    </location>
</feature>
<dbReference type="Proteomes" id="UP000011086">
    <property type="component" value="Unassembled WGS sequence"/>
</dbReference>
<dbReference type="InterPro" id="IPR003439">
    <property type="entry name" value="ABC_transporter-like_ATP-bd"/>
</dbReference>